<dbReference type="Pfam" id="PF14065">
    <property type="entry name" value="Pvc16_N"/>
    <property type="match status" value="1"/>
</dbReference>
<dbReference type="Proteomes" id="UP000757435">
    <property type="component" value="Unassembled WGS sequence"/>
</dbReference>
<evidence type="ECO:0000259" key="1">
    <source>
        <dbReference type="Pfam" id="PF14065"/>
    </source>
</evidence>
<gene>
    <name evidence="2" type="ORF">KME15_13765</name>
</gene>
<evidence type="ECO:0000313" key="2">
    <source>
        <dbReference type="EMBL" id="MBW4659739.1"/>
    </source>
</evidence>
<comment type="caution">
    <text evidence="2">The sequence shown here is derived from an EMBL/GenBank/DDBJ whole genome shotgun (WGS) entry which is preliminary data.</text>
</comment>
<feature type="domain" description="Pvc16 N-terminal" evidence="1">
    <location>
        <begin position="9"/>
        <end position="188"/>
    </location>
</feature>
<reference evidence="2" key="1">
    <citation type="submission" date="2021-05" db="EMBL/GenBank/DDBJ databases">
        <authorList>
            <person name="Pietrasiak N."/>
            <person name="Ward R."/>
            <person name="Stajich J.E."/>
            <person name="Kurbessoian T."/>
        </authorList>
    </citation>
    <scope>NUCLEOTIDE SEQUENCE</scope>
    <source>
        <strain evidence="2">UHER 2000/2452</strain>
    </source>
</reference>
<accession>A0A951QD75</accession>
<organism evidence="2 3">
    <name type="scientific">Drouetiella hepatica Uher 2000/2452</name>
    <dbReference type="NCBI Taxonomy" id="904376"/>
    <lineage>
        <taxon>Bacteria</taxon>
        <taxon>Bacillati</taxon>
        <taxon>Cyanobacteriota</taxon>
        <taxon>Cyanophyceae</taxon>
        <taxon>Oculatellales</taxon>
        <taxon>Oculatellaceae</taxon>
        <taxon>Drouetiella</taxon>
    </lineage>
</organism>
<evidence type="ECO:0000313" key="3">
    <source>
        <dbReference type="Proteomes" id="UP000757435"/>
    </source>
</evidence>
<sequence>MSNDLAIATVTATLQKLLIRGIPDIPGENVTVIPPDRAFGGGNAALDQINLFLYQIMPNASWRNRDIPNQIRPGETSQPPLAINLYYLVSSNGSGDDGILSHQWLGKAMRVLHDNAVLDREDIRAALLENDLHEQVERVRITPLSLSLEDLSKLWTTFTTPYRVSTAYEVSVVLIESIRPARSPLPVLDRIFTAQPNLLPPFPTLTQIEIPNPQNAARCGDGSANSGDVITLKGYNLAPEPGETPEIRLQHPRQKEALQPPSIEDFSTTQITFRLPDNPDPIPLATEPLEDPDQWLIGVYRVTVEVSRIRQFPDSSNIRETRTTNELTLAIAPRITNLSYVAATRQLTLTCTPRILPEQRTFLLIGDFQVASDDIAAPTNTLEFTLPSMVPAGDYFVRLRVDGIDSLLITRRGTPPKLEFDPGQKVTVS</sequence>
<name>A0A951QD75_9CYAN</name>
<reference evidence="2" key="2">
    <citation type="journal article" date="2022" name="Microbiol. Resour. Announc.">
        <title>Metagenome Sequencing to Explore Phylogenomics of Terrestrial Cyanobacteria.</title>
        <authorList>
            <person name="Ward R.D."/>
            <person name="Stajich J.E."/>
            <person name="Johansen J.R."/>
            <person name="Huntemann M."/>
            <person name="Clum A."/>
            <person name="Foster B."/>
            <person name="Foster B."/>
            <person name="Roux S."/>
            <person name="Palaniappan K."/>
            <person name="Varghese N."/>
            <person name="Mukherjee S."/>
            <person name="Reddy T.B.K."/>
            <person name="Daum C."/>
            <person name="Copeland A."/>
            <person name="Chen I.A."/>
            <person name="Ivanova N.N."/>
            <person name="Kyrpides N.C."/>
            <person name="Shapiro N."/>
            <person name="Eloe-Fadrosh E.A."/>
            <person name="Pietrasiak N."/>
        </authorList>
    </citation>
    <scope>NUCLEOTIDE SEQUENCE</scope>
    <source>
        <strain evidence="2">UHER 2000/2452</strain>
    </source>
</reference>
<dbReference type="AlphaFoldDB" id="A0A951QD75"/>
<protein>
    <submittedName>
        <fullName evidence="2">DUF4255 domain-containing protein</fullName>
    </submittedName>
</protein>
<proteinExistence type="predicted"/>
<dbReference type="InterPro" id="IPR025351">
    <property type="entry name" value="Pvc16_N"/>
</dbReference>
<dbReference type="EMBL" id="JAHHHD010000014">
    <property type="protein sequence ID" value="MBW4659739.1"/>
    <property type="molecule type" value="Genomic_DNA"/>
</dbReference>